<evidence type="ECO:0000313" key="5">
    <source>
        <dbReference type="Proteomes" id="UP000051296"/>
    </source>
</evidence>
<proteinExistence type="inferred from homology"/>
<dbReference type="RefSeq" id="WP_022791440.1">
    <property type="nucleotide sequence ID" value="NZ_ATUU01000002.1"/>
</dbReference>
<feature type="domain" description="SHSP" evidence="3">
    <location>
        <begin position="31"/>
        <end position="142"/>
    </location>
</feature>
<comment type="caution">
    <text evidence="4">The sequence shown here is derived from an EMBL/GenBank/DDBJ whole genome shotgun (WGS) entry which is preliminary data.</text>
</comment>
<dbReference type="STRING" id="1123500.GCA_000420365_00660"/>
<keyword evidence="5" id="KW-1185">Reference proteome</keyword>
<dbReference type="eggNOG" id="COG0071">
    <property type="taxonomic scope" value="Bacteria"/>
</dbReference>
<dbReference type="PANTHER" id="PTHR11527">
    <property type="entry name" value="HEAT-SHOCK PROTEIN 20 FAMILY MEMBER"/>
    <property type="match status" value="1"/>
</dbReference>
<evidence type="ECO:0000313" key="4">
    <source>
        <dbReference type="EMBL" id="KRN32413.1"/>
    </source>
</evidence>
<dbReference type="InterPro" id="IPR002068">
    <property type="entry name" value="A-crystallin/Hsp20_dom"/>
</dbReference>
<dbReference type="EMBL" id="JQAX01000002">
    <property type="protein sequence ID" value="KRN32413.1"/>
    <property type="molecule type" value="Genomic_DNA"/>
</dbReference>
<dbReference type="CDD" id="cd06471">
    <property type="entry name" value="ACD_LpsHSP_like"/>
    <property type="match status" value="1"/>
</dbReference>
<reference evidence="4 5" key="1">
    <citation type="journal article" date="2015" name="Genome Announc.">
        <title>Expanding the biotechnology potential of lactobacilli through comparative genomics of 213 strains and associated genera.</title>
        <authorList>
            <person name="Sun Z."/>
            <person name="Harris H.M."/>
            <person name="McCann A."/>
            <person name="Guo C."/>
            <person name="Argimon S."/>
            <person name="Zhang W."/>
            <person name="Yang X."/>
            <person name="Jeffery I.B."/>
            <person name="Cooney J.C."/>
            <person name="Kagawa T.F."/>
            <person name="Liu W."/>
            <person name="Song Y."/>
            <person name="Salvetti E."/>
            <person name="Wrobel A."/>
            <person name="Rasinkangas P."/>
            <person name="Parkhill J."/>
            <person name="Rea M.C."/>
            <person name="O'Sullivan O."/>
            <person name="Ritari J."/>
            <person name="Douillard F.P."/>
            <person name="Paul Ross R."/>
            <person name="Yang R."/>
            <person name="Briner A.E."/>
            <person name="Felis G.E."/>
            <person name="de Vos W.M."/>
            <person name="Barrangou R."/>
            <person name="Klaenhammer T.R."/>
            <person name="Caufield P.W."/>
            <person name="Cui Y."/>
            <person name="Zhang H."/>
            <person name="O'Toole P.W."/>
        </authorList>
    </citation>
    <scope>NUCLEOTIDE SEQUENCE [LARGE SCALE GENOMIC DNA]</scope>
    <source>
        <strain evidence="4 5">DSM 20190</strain>
    </source>
</reference>
<dbReference type="OrthoDB" id="9811615at2"/>
<comment type="similarity">
    <text evidence="1 2">Belongs to the small heat shock protein (HSP20) family.</text>
</comment>
<dbReference type="AlphaFoldDB" id="A0A0R2G6R6"/>
<organism evidence="4 5">
    <name type="scientific">Weissella halotolerans DSM 20190</name>
    <dbReference type="NCBI Taxonomy" id="1123500"/>
    <lineage>
        <taxon>Bacteria</taxon>
        <taxon>Bacillati</taxon>
        <taxon>Bacillota</taxon>
        <taxon>Bacilli</taxon>
        <taxon>Lactobacillales</taxon>
        <taxon>Lactobacillaceae</taxon>
        <taxon>Weissella</taxon>
    </lineage>
</organism>
<gene>
    <name evidence="4" type="ORF">IV68_GL000765</name>
</gene>
<sequence>MANEMNFYRGGRAPLLDALSEAFFEPVTNVAGDSNMSFKTDIKETDNDYVVTAELPGLQKSDIGLKYQDDTLSIAVKRESQEETKDDDGKAVLSERYYGAMSRSYVLPHVAIDDIKASYENGILTVTLPKADEAQVNNIDIQ</sequence>
<dbReference type="Proteomes" id="UP000051296">
    <property type="component" value="Unassembled WGS sequence"/>
</dbReference>
<dbReference type="Gene3D" id="2.60.40.790">
    <property type="match status" value="1"/>
</dbReference>
<dbReference type="PROSITE" id="PS01031">
    <property type="entry name" value="SHSP"/>
    <property type="match status" value="1"/>
</dbReference>
<dbReference type="Pfam" id="PF00011">
    <property type="entry name" value="HSP20"/>
    <property type="match status" value="1"/>
</dbReference>
<evidence type="ECO:0000256" key="2">
    <source>
        <dbReference type="RuleBase" id="RU003616"/>
    </source>
</evidence>
<evidence type="ECO:0000256" key="1">
    <source>
        <dbReference type="PROSITE-ProRule" id="PRU00285"/>
    </source>
</evidence>
<dbReference type="PATRIC" id="fig|1123500.6.peg.772"/>
<accession>A0A0R2G6R6</accession>
<dbReference type="SUPFAM" id="SSF49764">
    <property type="entry name" value="HSP20-like chaperones"/>
    <property type="match status" value="1"/>
</dbReference>
<dbReference type="InParanoid" id="A0A0R2G6R6"/>
<protein>
    <recommendedName>
        <fullName evidence="3">SHSP domain-containing protein</fullName>
    </recommendedName>
</protein>
<name>A0A0R2G6R6_9LACO</name>
<dbReference type="InterPro" id="IPR008978">
    <property type="entry name" value="HSP20-like_chaperone"/>
</dbReference>
<evidence type="ECO:0000259" key="3">
    <source>
        <dbReference type="PROSITE" id="PS01031"/>
    </source>
</evidence>
<dbReference type="InterPro" id="IPR031107">
    <property type="entry name" value="Small_HSP"/>
</dbReference>